<dbReference type="Gene3D" id="1.10.357.140">
    <property type="entry name" value="UbiA prenyltransferase"/>
    <property type="match status" value="1"/>
</dbReference>
<name>W4LVY1_ENTF1</name>
<feature type="transmembrane region" description="Helical" evidence="8">
    <location>
        <begin position="7"/>
        <end position="26"/>
    </location>
</feature>
<dbReference type="InterPro" id="IPR044878">
    <property type="entry name" value="UbiA_sf"/>
</dbReference>
<sequence length="292" mass="31429">MRQQIEAWFWAVRPFSFSASVVPVLVGSMLAIHHGTFHAGLFVLVLLGSMLVQMGTNLVDEYADHEETQSEGKFLAPHKVIARGLLTSQAVRLGAMVCFGIATVIGIYVVTRTGWPLALVCLASVAVAYGYSAGPLPLGTLGLGEPLVFIFMGPVMVLSSFYVQTHTLTWPVVWLSVPIGCLVMAILVVNNLRDIDEDRQYGKASLATMWGQRVAAVVFCGLLIIAFGSVVMLVASGAGPWIWLAPLLTLPQALKLARQVLQGRERAVLQQALQGTASLHMSFGLFLAIAIV</sequence>
<organism evidence="10 11">
    <name type="scientific">Entotheonella factor</name>
    <dbReference type="NCBI Taxonomy" id="1429438"/>
    <lineage>
        <taxon>Bacteria</taxon>
        <taxon>Pseudomonadati</taxon>
        <taxon>Nitrospinota/Tectimicrobiota group</taxon>
        <taxon>Candidatus Tectimicrobiota</taxon>
        <taxon>Candidatus Entotheonellia</taxon>
        <taxon>Candidatus Entotheonellales</taxon>
        <taxon>Candidatus Entotheonellaceae</taxon>
        <taxon>Candidatus Entotheonella</taxon>
    </lineage>
</organism>
<evidence type="ECO:0000256" key="2">
    <source>
        <dbReference type="ARBA" id="ARBA00022428"/>
    </source>
</evidence>
<dbReference type="PANTHER" id="PTHR13929:SF0">
    <property type="entry name" value="UBIA PRENYLTRANSFERASE DOMAIN-CONTAINING PROTEIN 1"/>
    <property type="match status" value="1"/>
</dbReference>
<comment type="pathway">
    <text evidence="8">Quinol/quinone metabolism; menaquinone biosynthesis; menaquinol from 1,4-dihydroxy-2-naphthoate: step 1/2.</text>
</comment>
<evidence type="ECO:0000256" key="3">
    <source>
        <dbReference type="ARBA" id="ARBA00022475"/>
    </source>
</evidence>
<evidence type="ECO:0000256" key="1">
    <source>
        <dbReference type="ARBA" id="ARBA00004141"/>
    </source>
</evidence>
<dbReference type="EC" id="2.5.1.74" evidence="8 9"/>
<keyword evidence="5 8" id="KW-0812">Transmembrane</keyword>
<dbReference type="UniPathway" id="UPA00079">
    <property type="reaction ID" value="UER00168"/>
</dbReference>
<dbReference type="InterPro" id="IPR004657">
    <property type="entry name" value="MenA"/>
</dbReference>
<dbReference type="Pfam" id="PF01040">
    <property type="entry name" value="UbiA"/>
    <property type="match status" value="1"/>
</dbReference>
<proteinExistence type="inferred from homology"/>
<keyword evidence="2 8" id="KW-0474">Menaquinone biosynthesis</keyword>
<dbReference type="Proteomes" id="UP000019141">
    <property type="component" value="Unassembled WGS sequence"/>
</dbReference>
<feature type="transmembrane region" description="Helical" evidence="8">
    <location>
        <begin position="115"/>
        <end position="134"/>
    </location>
</feature>
<keyword evidence="11" id="KW-1185">Reference proteome</keyword>
<evidence type="ECO:0000256" key="5">
    <source>
        <dbReference type="ARBA" id="ARBA00022692"/>
    </source>
</evidence>
<accession>W4LVY1</accession>
<dbReference type="CDD" id="cd13962">
    <property type="entry name" value="PT_UbiA_UBIAD1"/>
    <property type="match status" value="1"/>
</dbReference>
<feature type="transmembrane region" description="Helical" evidence="8">
    <location>
        <begin position="32"/>
        <end position="52"/>
    </location>
</feature>
<keyword evidence="4 8" id="KW-0808">Transferase</keyword>
<dbReference type="GO" id="GO:0009234">
    <property type="term" value="P:menaquinone biosynthetic process"/>
    <property type="evidence" value="ECO:0007669"/>
    <property type="project" value="UniProtKB-UniRule"/>
</dbReference>
<dbReference type="AlphaFoldDB" id="W4LVY1"/>
<keyword evidence="7 8" id="KW-0472">Membrane</keyword>
<dbReference type="EMBL" id="AZHW01000223">
    <property type="protein sequence ID" value="ETX01537.1"/>
    <property type="molecule type" value="Genomic_DNA"/>
</dbReference>
<dbReference type="InterPro" id="IPR026046">
    <property type="entry name" value="UBIAD1"/>
</dbReference>
<dbReference type="GO" id="GO:0046428">
    <property type="term" value="F:1,4-dihydroxy-2-naphthoate polyprenyltransferase activity"/>
    <property type="evidence" value="ECO:0007669"/>
    <property type="project" value="UniProtKB-UniRule"/>
</dbReference>
<reference evidence="10 11" key="1">
    <citation type="journal article" date="2014" name="Nature">
        <title>An environmental bacterial taxon with a large and distinct metabolic repertoire.</title>
        <authorList>
            <person name="Wilson M.C."/>
            <person name="Mori T."/>
            <person name="Ruckert C."/>
            <person name="Uria A.R."/>
            <person name="Helf M.J."/>
            <person name="Takada K."/>
            <person name="Gernert C."/>
            <person name="Steffens U.A."/>
            <person name="Heycke N."/>
            <person name="Schmitt S."/>
            <person name="Rinke C."/>
            <person name="Helfrich E.J."/>
            <person name="Brachmann A.O."/>
            <person name="Gurgui C."/>
            <person name="Wakimoto T."/>
            <person name="Kracht M."/>
            <person name="Crusemann M."/>
            <person name="Hentschel U."/>
            <person name="Abe I."/>
            <person name="Matsunaga S."/>
            <person name="Kalinowski J."/>
            <person name="Takeyama H."/>
            <person name="Piel J."/>
        </authorList>
    </citation>
    <scope>NUCLEOTIDE SEQUENCE [LARGE SCALE GENOMIC DNA]</scope>
    <source>
        <strain evidence="11">TSY1</strain>
    </source>
</reference>
<keyword evidence="6 8" id="KW-1133">Transmembrane helix</keyword>
<keyword evidence="3 8" id="KW-1003">Cell membrane</keyword>
<comment type="similarity">
    <text evidence="8">Belongs to the MenA family. Type 1 subfamily.</text>
</comment>
<dbReference type="InterPro" id="IPR000537">
    <property type="entry name" value="UbiA_prenyltransferase"/>
</dbReference>
<comment type="caution">
    <text evidence="10">The sequence shown here is derived from an EMBL/GenBank/DDBJ whole genome shotgun (WGS) entry which is preliminary data.</text>
</comment>
<dbReference type="Gene3D" id="1.20.120.1780">
    <property type="entry name" value="UbiA prenyltransferase"/>
    <property type="match status" value="1"/>
</dbReference>
<comment type="catalytic activity">
    <reaction evidence="8">
        <text>an all-trans-polyprenyl diphosphate + 1,4-dihydroxy-2-naphthoate + H(+) = a 2-demethylmenaquinol + CO2 + diphosphate</text>
        <dbReference type="Rhea" id="RHEA:26478"/>
        <dbReference type="Rhea" id="RHEA-COMP:9563"/>
        <dbReference type="Rhea" id="RHEA-COMP:9564"/>
        <dbReference type="ChEBI" id="CHEBI:11173"/>
        <dbReference type="ChEBI" id="CHEBI:15378"/>
        <dbReference type="ChEBI" id="CHEBI:16526"/>
        <dbReference type="ChEBI" id="CHEBI:33019"/>
        <dbReference type="ChEBI" id="CHEBI:55437"/>
        <dbReference type="ChEBI" id="CHEBI:58914"/>
        <dbReference type="EC" id="2.5.1.74"/>
    </reaction>
</comment>
<dbReference type="PIRSF" id="PIRSF005355">
    <property type="entry name" value="UBIAD1"/>
    <property type="match status" value="1"/>
</dbReference>
<dbReference type="HAMAP" id="MF_01937">
    <property type="entry name" value="MenA_1"/>
    <property type="match status" value="1"/>
</dbReference>
<dbReference type="PANTHER" id="PTHR13929">
    <property type="entry name" value="1,4-DIHYDROXY-2-NAPHTHOATE OCTAPRENYLTRANSFERASE"/>
    <property type="match status" value="1"/>
</dbReference>
<evidence type="ECO:0000256" key="6">
    <source>
        <dbReference type="ARBA" id="ARBA00022989"/>
    </source>
</evidence>
<dbReference type="HOGENOM" id="CLU_043611_1_2_7"/>
<dbReference type="GO" id="GO:0005886">
    <property type="term" value="C:plasma membrane"/>
    <property type="evidence" value="ECO:0007669"/>
    <property type="project" value="UniProtKB-SubCell"/>
</dbReference>
<evidence type="ECO:0000256" key="9">
    <source>
        <dbReference type="NCBIfam" id="TIGR00751"/>
    </source>
</evidence>
<dbReference type="NCBIfam" id="TIGR00751">
    <property type="entry name" value="menA"/>
    <property type="match status" value="1"/>
</dbReference>
<evidence type="ECO:0000256" key="7">
    <source>
        <dbReference type="ARBA" id="ARBA00023136"/>
    </source>
</evidence>
<feature type="transmembrane region" description="Helical" evidence="8">
    <location>
        <begin position="90"/>
        <end position="109"/>
    </location>
</feature>
<evidence type="ECO:0000256" key="8">
    <source>
        <dbReference type="HAMAP-Rule" id="MF_01937"/>
    </source>
</evidence>
<comment type="subcellular location">
    <subcellularLocation>
        <location evidence="8">Cell membrane</location>
        <topology evidence="8">Multi-pass membrane protein</topology>
    </subcellularLocation>
    <subcellularLocation>
        <location evidence="1">Membrane</location>
        <topology evidence="1">Multi-pass membrane protein</topology>
    </subcellularLocation>
</comment>
<dbReference type="GO" id="GO:0042371">
    <property type="term" value="P:vitamin K biosynthetic process"/>
    <property type="evidence" value="ECO:0007669"/>
    <property type="project" value="TreeGrafter"/>
</dbReference>
<comment type="function">
    <text evidence="8">Conversion of 1,4-dihydroxy-2-naphthoate (DHNA) to demethylmenaquinone (DMK).</text>
</comment>
<protein>
    <recommendedName>
        <fullName evidence="8 9">1,4-dihydroxy-2-naphthoate octaprenyltransferase</fullName>
        <shortName evidence="8">DHNA-octaprenyltransferase</shortName>
        <ecNumber evidence="8 9">2.5.1.74</ecNumber>
    </recommendedName>
</protein>
<feature type="transmembrane region" description="Helical" evidence="8">
    <location>
        <begin position="213"/>
        <end position="235"/>
    </location>
</feature>
<gene>
    <name evidence="8" type="primary">menA</name>
    <name evidence="10" type="ORF">ETSY1_07035</name>
</gene>
<feature type="transmembrane region" description="Helical" evidence="8">
    <location>
        <begin position="171"/>
        <end position="192"/>
    </location>
</feature>
<evidence type="ECO:0000256" key="4">
    <source>
        <dbReference type="ARBA" id="ARBA00022679"/>
    </source>
</evidence>
<evidence type="ECO:0000313" key="11">
    <source>
        <dbReference type="Proteomes" id="UP000019141"/>
    </source>
</evidence>
<dbReference type="PATRIC" id="fig|1429438.4.peg.1526"/>
<evidence type="ECO:0000313" key="10">
    <source>
        <dbReference type="EMBL" id="ETX01537.1"/>
    </source>
</evidence>